<keyword evidence="2" id="KW-1185">Reference proteome</keyword>
<comment type="caution">
    <text evidence="1">The sequence shown here is derived from an EMBL/GenBank/DDBJ whole genome shotgun (WGS) entry which is preliminary data.</text>
</comment>
<protein>
    <submittedName>
        <fullName evidence="1">Uncharacterized protein</fullName>
    </submittedName>
</protein>
<proteinExistence type="predicted"/>
<dbReference type="Proteomes" id="UP000075666">
    <property type="component" value="Unassembled WGS sequence"/>
</dbReference>
<organism evidence="1 2">
    <name type="scientific">Heyndrickxia sporothermodurans</name>
    <dbReference type="NCBI Taxonomy" id="46224"/>
    <lineage>
        <taxon>Bacteria</taxon>
        <taxon>Bacillati</taxon>
        <taxon>Bacillota</taxon>
        <taxon>Bacilli</taxon>
        <taxon>Bacillales</taxon>
        <taxon>Bacillaceae</taxon>
        <taxon>Heyndrickxia</taxon>
    </lineage>
</organism>
<dbReference type="STRING" id="46224.B4102_3547"/>
<sequence length="127" mass="14953">MDGATIEQITVNYQNAHKEYFLPFLENNEYMLENYLVHYMFKTLFPILKDRVFDDYVMLVIHYSMVKLHLIGMAKFHNGLNEELVIKLIQSFSKTVDHSAVYLSDIFEALKKQNFNTMGYMAILANN</sequence>
<dbReference type="EMBL" id="LQYN01000092">
    <property type="protein sequence ID" value="KYC96141.1"/>
    <property type="molecule type" value="Genomic_DNA"/>
</dbReference>
<evidence type="ECO:0000313" key="2">
    <source>
        <dbReference type="Proteomes" id="UP000075666"/>
    </source>
</evidence>
<evidence type="ECO:0000313" key="1">
    <source>
        <dbReference type="EMBL" id="KYC96141.1"/>
    </source>
</evidence>
<dbReference type="AlphaFoldDB" id="A0A150KLY0"/>
<dbReference type="PATRIC" id="fig|46224.3.peg.46"/>
<reference evidence="1 2" key="1">
    <citation type="submission" date="2016-01" db="EMBL/GenBank/DDBJ databases">
        <title>Genome Sequences of Twelve Sporeforming Bacillus Species Isolated from Foods.</title>
        <authorList>
            <person name="Berendsen E.M."/>
            <person name="Wells-Bennik M.H."/>
            <person name="Krawcyk A.O."/>
            <person name="De Jong A."/>
            <person name="Holsappel S."/>
            <person name="Eijlander R.T."/>
            <person name="Kuipers O.P."/>
        </authorList>
    </citation>
    <scope>NUCLEOTIDE SEQUENCE [LARGE SCALE GENOMIC DNA]</scope>
    <source>
        <strain evidence="1 2">B4102</strain>
    </source>
</reference>
<accession>A0A150KLY0</accession>
<gene>
    <name evidence="1" type="ORF">B4102_3547</name>
</gene>
<name>A0A150KLY0_9BACI</name>